<reference evidence="1 2" key="1">
    <citation type="submission" date="2020-04" db="EMBL/GenBank/DDBJ databases">
        <title>MicrobeNet Type strains.</title>
        <authorList>
            <person name="Nicholson A.C."/>
        </authorList>
    </citation>
    <scope>NUCLEOTIDE SEQUENCE [LARGE SCALE GENOMIC DNA]</scope>
    <source>
        <strain evidence="1 2">DSM 22768</strain>
    </source>
</reference>
<sequence>MNTQAFERFDIMDNEALSTVEGGLSDCATGILGTGGLGAVGGPWGMVGGAMVGAAAFCF</sequence>
<dbReference type="RefSeq" id="WP_003086713.1">
    <property type="nucleotide sequence ID" value="NZ_CP043405.1"/>
</dbReference>
<dbReference type="EMBL" id="JABASA010000030">
    <property type="protein sequence ID" value="NMD49950.1"/>
    <property type="molecule type" value="Genomic_DNA"/>
</dbReference>
<accession>A0A7X9LF15</accession>
<proteinExistence type="predicted"/>
<protein>
    <submittedName>
        <fullName evidence="1">ComC/BlpC family peptide pheromone/bacteriocin</fullName>
    </submittedName>
</protein>
<evidence type="ECO:0000313" key="2">
    <source>
        <dbReference type="Proteomes" id="UP000532121"/>
    </source>
</evidence>
<dbReference type="AlphaFoldDB" id="A0A7X9LF15"/>
<dbReference type="InterPro" id="IPR019493">
    <property type="entry name" value="Bacteriocin_IIb_lactacin-rel"/>
</dbReference>
<organism evidence="1 2">
    <name type="scientific">Streptococcus ratti</name>
    <dbReference type="NCBI Taxonomy" id="1341"/>
    <lineage>
        <taxon>Bacteria</taxon>
        <taxon>Bacillati</taxon>
        <taxon>Bacillota</taxon>
        <taxon>Bacilli</taxon>
        <taxon>Lactobacillales</taxon>
        <taxon>Streptococcaceae</taxon>
        <taxon>Streptococcus</taxon>
    </lineage>
</organism>
<comment type="caution">
    <text evidence="1">The sequence shown here is derived from an EMBL/GenBank/DDBJ whole genome shotgun (WGS) entry which is preliminary data.</text>
</comment>
<dbReference type="Proteomes" id="UP000532121">
    <property type="component" value="Unassembled WGS sequence"/>
</dbReference>
<name>A0A7X9LF15_STRRT</name>
<gene>
    <name evidence="1" type="ORF">HHO37_09925</name>
</gene>
<dbReference type="Pfam" id="PF10439">
    <property type="entry name" value="Bacteriocin_IIc"/>
    <property type="match status" value="1"/>
</dbReference>
<evidence type="ECO:0000313" key="1">
    <source>
        <dbReference type="EMBL" id="NMD49950.1"/>
    </source>
</evidence>
<dbReference type="GO" id="GO:0042742">
    <property type="term" value="P:defense response to bacterium"/>
    <property type="evidence" value="ECO:0007669"/>
    <property type="project" value="InterPro"/>
</dbReference>